<reference evidence="8" key="1">
    <citation type="journal article" date="2023" name="Mar. Drugs">
        <title>Gemmata algarum, a Novel Planctomycete Isolated from an Algal Mat, Displays Antimicrobial Activity.</title>
        <authorList>
            <person name="Kumar G."/>
            <person name="Kallscheuer N."/>
            <person name="Kashif M."/>
            <person name="Ahamad S."/>
            <person name="Jagadeeshwari U."/>
            <person name="Pannikurungottu S."/>
            <person name="Haufschild T."/>
            <person name="Kabuu M."/>
            <person name="Sasikala C."/>
            <person name="Jogler C."/>
            <person name="Ramana C."/>
        </authorList>
    </citation>
    <scope>NUCLEOTIDE SEQUENCE [LARGE SCALE GENOMIC DNA]</scope>
    <source>
        <strain evidence="8">JC673</strain>
    </source>
</reference>
<keyword evidence="5" id="KW-0732">Signal</keyword>
<dbReference type="PANTHER" id="PTHR42693:SF33">
    <property type="entry name" value="ARYLSULFATASE"/>
    <property type="match status" value="1"/>
</dbReference>
<feature type="chain" id="PRO_5046118862" evidence="5">
    <location>
        <begin position="23"/>
        <end position="451"/>
    </location>
</feature>
<dbReference type="Gene3D" id="3.30.1120.10">
    <property type="match status" value="1"/>
</dbReference>
<name>A0ABU5EY97_9BACT</name>
<feature type="domain" description="Sulfatase N-terminal" evidence="6">
    <location>
        <begin position="26"/>
        <end position="342"/>
    </location>
</feature>
<keyword evidence="2" id="KW-0479">Metal-binding</keyword>
<sequence length="451" mass="49321">MIRRCLLSAVLIAAVTSASARAAERPNVVVVLVDDFGWGDPACYGNTVVKTPNMDRLAKEGVRFTQGYVAAPICSPSRCGIITGHFPGKWKITSFLQTKAGNKACAMADYLDPQAPSLPRMLKDAGYATAHIGKWHLGGGRDVTDAPKFHEYGYELGLGTYESPEPAAPLGLKTTPWGPQDKLEPQQVPRHERSKWMVDQTLEFLKKNRSRPCFVNVWLDDTHTPFVPSEEQMKAVRAPGEAEQRTKYKAVLAALDVQLGRLLDGLKGTNTLVLFLGDNGPSQPFARVRSGGLRGQKLSLYEGGVRVPFVAWWPEVVKGGGVNDKTVIAAVDFLPTLSTLCGARLPKGYTPDGEDMAPAIKGESPARTKPLFWEYGRNDTSFAYPMDPKHRSPNVAVRDGNWKLLVNADGSGVELYDLAVDPKEDKNVAGDKPDVVKRLTELALAWRKSLP</sequence>
<dbReference type="EMBL" id="JAXBLV010000111">
    <property type="protein sequence ID" value="MDY3559587.1"/>
    <property type="molecule type" value="Genomic_DNA"/>
</dbReference>
<dbReference type="InterPro" id="IPR024607">
    <property type="entry name" value="Sulfatase_CS"/>
</dbReference>
<dbReference type="PANTHER" id="PTHR42693">
    <property type="entry name" value="ARYLSULFATASE FAMILY MEMBER"/>
    <property type="match status" value="1"/>
</dbReference>
<dbReference type="Pfam" id="PF00884">
    <property type="entry name" value="Sulfatase"/>
    <property type="match status" value="1"/>
</dbReference>
<dbReference type="RefSeq" id="WP_320686323.1">
    <property type="nucleotide sequence ID" value="NZ_JAXBLV010000111.1"/>
</dbReference>
<dbReference type="InterPro" id="IPR000917">
    <property type="entry name" value="Sulfatase_N"/>
</dbReference>
<keyword evidence="8" id="KW-1185">Reference proteome</keyword>
<accession>A0ABU5EY97</accession>
<evidence type="ECO:0000256" key="4">
    <source>
        <dbReference type="ARBA" id="ARBA00022837"/>
    </source>
</evidence>
<organism evidence="7 8">
    <name type="scientific">Gemmata algarum</name>
    <dbReference type="NCBI Taxonomy" id="2975278"/>
    <lineage>
        <taxon>Bacteria</taxon>
        <taxon>Pseudomonadati</taxon>
        <taxon>Planctomycetota</taxon>
        <taxon>Planctomycetia</taxon>
        <taxon>Gemmatales</taxon>
        <taxon>Gemmataceae</taxon>
        <taxon>Gemmata</taxon>
    </lineage>
</organism>
<evidence type="ECO:0000256" key="3">
    <source>
        <dbReference type="ARBA" id="ARBA00022801"/>
    </source>
</evidence>
<keyword evidence="4" id="KW-0106">Calcium</keyword>
<feature type="signal peptide" evidence="5">
    <location>
        <begin position="1"/>
        <end position="22"/>
    </location>
</feature>
<dbReference type="InterPro" id="IPR050738">
    <property type="entry name" value="Sulfatase"/>
</dbReference>
<dbReference type="InterPro" id="IPR017850">
    <property type="entry name" value="Alkaline_phosphatase_core_sf"/>
</dbReference>
<dbReference type="PROSITE" id="PS00523">
    <property type="entry name" value="SULFATASE_1"/>
    <property type="match status" value="1"/>
</dbReference>
<protein>
    <submittedName>
        <fullName evidence="7">Sulfatase-like hydrolase/transferase</fullName>
    </submittedName>
</protein>
<evidence type="ECO:0000313" key="7">
    <source>
        <dbReference type="EMBL" id="MDY3559587.1"/>
    </source>
</evidence>
<comment type="similarity">
    <text evidence="1">Belongs to the sulfatase family.</text>
</comment>
<comment type="caution">
    <text evidence="7">The sequence shown here is derived from an EMBL/GenBank/DDBJ whole genome shotgun (WGS) entry which is preliminary data.</text>
</comment>
<dbReference type="SUPFAM" id="SSF53649">
    <property type="entry name" value="Alkaline phosphatase-like"/>
    <property type="match status" value="1"/>
</dbReference>
<keyword evidence="3" id="KW-0378">Hydrolase</keyword>
<dbReference type="PROSITE" id="PS00149">
    <property type="entry name" value="SULFATASE_2"/>
    <property type="match status" value="1"/>
</dbReference>
<dbReference type="Gene3D" id="3.40.720.10">
    <property type="entry name" value="Alkaline Phosphatase, subunit A"/>
    <property type="match status" value="1"/>
</dbReference>
<evidence type="ECO:0000256" key="2">
    <source>
        <dbReference type="ARBA" id="ARBA00022723"/>
    </source>
</evidence>
<proteinExistence type="inferred from homology"/>
<evidence type="ECO:0000259" key="6">
    <source>
        <dbReference type="Pfam" id="PF00884"/>
    </source>
</evidence>
<evidence type="ECO:0000313" key="8">
    <source>
        <dbReference type="Proteomes" id="UP001272242"/>
    </source>
</evidence>
<gene>
    <name evidence="7" type="ORF">R5W23_000581</name>
</gene>
<evidence type="ECO:0000256" key="5">
    <source>
        <dbReference type="SAM" id="SignalP"/>
    </source>
</evidence>
<dbReference type="Proteomes" id="UP001272242">
    <property type="component" value="Unassembled WGS sequence"/>
</dbReference>
<evidence type="ECO:0000256" key="1">
    <source>
        <dbReference type="ARBA" id="ARBA00008779"/>
    </source>
</evidence>